<dbReference type="RefSeq" id="WP_174630575.1">
    <property type="nucleotide sequence ID" value="NZ_CP049074.1"/>
</dbReference>
<dbReference type="Proteomes" id="UP000509301">
    <property type="component" value="Chromosome"/>
</dbReference>
<dbReference type="PANTHER" id="PTHR11908:SF132">
    <property type="entry name" value="ALDEHYDE OXIDASE 1-RELATED"/>
    <property type="match status" value="1"/>
</dbReference>
<dbReference type="SUPFAM" id="SSF54665">
    <property type="entry name" value="CO dehydrogenase molybdoprotein N-domain-like"/>
    <property type="match status" value="1"/>
</dbReference>
<feature type="domain" description="Aldehyde oxidase/xanthine dehydrogenase a/b hammerhead" evidence="3">
    <location>
        <begin position="18"/>
        <end position="107"/>
    </location>
</feature>
<dbReference type="InterPro" id="IPR046867">
    <property type="entry name" value="AldOxase/xan_DH_MoCoBD2"/>
</dbReference>
<dbReference type="AlphaFoldDB" id="A0A6N0NT44"/>
<dbReference type="SUPFAM" id="SSF56003">
    <property type="entry name" value="Molybdenum cofactor-binding domain"/>
    <property type="match status" value="1"/>
</dbReference>
<dbReference type="Pfam" id="PF20256">
    <property type="entry name" value="MoCoBD_2"/>
    <property type="match status" value="1"/>
</dbReference>
<sequence length="712" mass="78198">MKYVGKALRRIEDPKLITGKGTFVDDIQLPGLHYVAFLRSEYPHAIIRVKRTDGIFTGHDVNPGKDFPIPSNEVTYAGQPIAAVVARDRYEAYDLLESVEVEYEQLPFETDPFQAMENKVKVYSKLESNIFVKKEFFSGEAKKILEESPVVISGELHNQRIISTPMETIGTVAWFDGQRLNVWSSTQSAHYLRRNLAKFLGIQNVRVIQPDVGGAFGSKIITHPEEYALSYLALKLGIPLKWIPTRREEMVSAGHGRDKWLRYKVGVKRDGTITSVVGTVVGNLGAPYQDANDDDSGNVISAARMLPGPYKISHGYVVAYGVNTNLTPTTSYRGAGRPEATYFIESILEEIATELNLDPLDVRLRNVVRPEEMPYTNPFGITYDTGNYVELLNLAKSYYEQLKNEAKSSNSCVGLAMYVEITAFGPWETARVYVKYDGKVTVISGTGPHGQGDPTAFAQLAAETLEIPIDWVDVRWGDTEIIEDGIGTWGSRTLSIGGSAVLMASQELKKRLTEAGAKALDADVEEVIYAEGKVTHKKTGKSVEFLDIVKSAYKNGISLDVTSVYTVKKPTTPYGVHMALADLDRETGMVKVRKYVALDDVGNVINPLLAEGQIHGGSLQGIGQALYEEAVIKDGLLENGNLGDYSLATAVESPKIVWKYFTIGLSPHPTGSKGIGEAGTVVGTPAVTNAIVECLKRKFDSMPLKPERLIGE</sequence>
<reference evidence="4 5" key="1">
    <citation type="submission" date="2020-02" db="EMBL/GenBank/DDBJ databases">
        <title>Comparative genome analysis reveals the metabolism and evolution of the thermophilic archaeal genus Metallosphaera.</title>
        <authorList>
            <person name="Jiang C."/>
        </authorList>
    </citation>
    <scope>NUCLEOTIDE SEQUENCE [LARGE SCALE GENOMIC DNA]</scope>
    <source>
        <strain evidence="4 5">Ric-A</strain>
    </source>
</reference>
<evidence type="ECO:0000259" key="3">
    <source>
        <dbReference type="SMART" id="SM01008"/>
    </source>
</evidence>
<dbReference type="OrthoDB" id="57164at2157"/>
<accession>A0A6N0NT44</accession>
<dbReference type="Gene3D" id="3.90.1170.50">
    <property type="entry name" value="Aldehyde oxidase/xanthine dehydrogenase, a/b hammerhead"/>
    <property type="match status" value="1"/>
</dbReference>
<dbReference type="KEGG" id="mten:GWK48_06150"/>
<dbReference type="InterPro" id="IPR000674">
    <property type="entry name" value="Ald_Oxase/Xan_DH_a/b"/>
</dbReference>
<evidence type="ECO:0000313" key="5">
    <source>
        <dbReference type="Proteomes" id="UP000509301"/>
    </source>
</evidence>
<evidence type="ECO:0000256" key="1">
    <source>
        <dbReference type="ARBA" id="ARBA00022505"/>
    </source>
</evidence>
<dbReference type="PANTHER" id="PTHR11908">
    <property type="entry name" value="XANTHINE DEHYDROGENASE"/>
    <property type="match status" value="1"/>
</dbReference>
<dbReference type="InterPro" id="IPR008274">
    <property type="entry name" value="AldOxase/xan_DH_MoCoBD1"/>
</dbReference>
<name>A0A6N0NT44_9CREN</name>
<dbReference type="GeneID" id="55641514"/>
<dbReference type="InterPro" id="IPR016208">
    <property type="entry name" value="Ald_Oxase/xanthine_DH-like"/>
</dbReference>
<evidence type="ECO:0000256" key="2">
    <source>
        <dbReference type="ARBA" id="ARBA00023002"/>
    </source>
</evidence>
<dbReference type="Gene3D" id="3.30.365.10">
    <property type="entry name" value="Aldehyde oxidase/xanthine dehydrogenase, molybdopterin binding domain"/>
    <property type="match status" value="4"/>
</dbReference>
<dbReference type="GO" id="GO:0016491">
    <property type="term" value="F:oxidoreductase activity"/>
    <property type="evidence" value="ECO:0007669"/>
    <property type="project" value="UniProtKB-KW"/>
</dbReference>
<keyword evidence="2" id="KW-0560">Oxidoreductase</keyword>
<gene>
    <name evidence="4" type="ORF">GWK48_06150</name>
</gene>
<keyword evidence="5" id="KW-1185">Reference proteome</keyword>
<dbReference type="SMART" id="SM01008">
    <property type="entry name" value="Ald_Xan_dh_C"/>
    <property type="match status" value="1"/>
</dbReference>
<organism evidence="4 5">
    <name type="scientific">Metallosphaera tengchongensis</name>
    <dbReference type="NCBI Taxonomy" id="1532350"/>
    <lineage>
        <taxon>Archaea</taxon>
        <taxon>Thermoproteota</taxon>
        <taxon>Thermoprotei</taxon>
        <taxon>Sulfolobales</taxon>
        <taxon>Sulfolobaceae</taxon>
        <taxon>Metallosphaera</taxon>
    </lineage>
</organism>
<protein>
    <submittedName>
        <fullName evidence="4">Xanthine dehydrogenase family protein molybdopterin-binding subunit</fullName>
    </submittedName>
</protein>
<evidence type="ECO:0000313" key="4">
    <source>
        <dbReference type="EMBL" id="QKR00014.1"/>
    </source>
</evidence>
<dbReference type="EMBL" id="CP049074">
    <property type="protein sequence ID" value="QKR00014.1"/>
    <property type="molecule type" value="Genomic_DNA"/>
</dbReference>
<dbReference type="Pfam" id="PF02738">
    <property type="entry name" value="MoCoBD_1"/>
    <property type="match status" value="1"/>
</dbReference>
<dbReference type="Pfam" id="PF01315">
    <property type="entry name" value="Ald_Xan_dh_C"/>
    <property type="match status" value="1"/>
</dbReference>
<dbReference type="InterPro" id="IPR036856">
    <property type="entry name" value="Ald_Oxase/Xan_DH_a/b_sf"/>
</dbReference>
<dbReference type="GO" id="GO:0005506">
    <property type="term" value="F:iron ion binding"/>
    <property type="evidence" value="ECO:0007669"/>
    <property type="project" value="InterPro"/>
</dbReference>
<proteinExistence type="predicted"/>
<keyword evidence="1" id="KW-0500">Molybdenum</keyword>
<dbReference type="InterPro" id="IPR037165">
    <property type="entry name" value="AldOxase/xan_DH_Mopterin-bd_sf"/>
</dbReference>